<proteinExistence type="predicted"/>
<keyword evidence="1 5" id="KW-0645">Protease</keyword>
<dbReference type="SUPFAM" id="SSF50494">
    <property type="entry name" value="Trypsin-like serine proteases"/>
    <property type="match status" value="1"/>
</dbReference>
<dbReference type="Gene3D" id="2.30.42.10">
    <property type="match status" value="1"/>
</dbReference>
<dbReference type="InterPro" id="IPR009003">
    <property type="entry name" value="Peptidase_S1_PA"/>
</dbReference>
<dbReference type="EC" id="3.4.21.-" evidence="5"/>
<evidence type="ECO:0000313" key="5">
    <source>
        <dbReference type="EMBL" id="MDZ5459484.1"/>
    </source>
</evidence>
<dbReference type="Proteomes" id="UP001293718">
    <property type="component" value="Unassembled WGS sequence"/>
</dbReference>
<accession>A0ABU5IKS2</accession>
<dbReference type="SMART" id="SM00228">
    <property type="entry name" value="PDZ"/>
    <property type="match status" value="1"/>
</dbReference>
<gene>
    <name evidence="5" type="ORF">SM757_23165</name>
</gene>
<dbReference type="InterPro" id="IPR001478">
    <property type="entry name" value="PDZ"/>
</dbReference>
<evidence type="ECO:0000256" key="3">
    <source>
        <dbReference type="SAM" id="MobiDB-lite"/>
    </source>
</evidence>
<keyword evidence="6" id="KW-1185">Reference proteome</keyword>
<comment type="caution">
    <text evidence="5">The sequence shown here is derived from an EMBL/GenBank/DDBJ whole genome shotgun (WGS) entry which is preliminary data.</text>
</comment>
<name>A0ABU5IKS2_9BURK</name>
<dbReference type="Pfam" id="PF13365">
    <property type="entry name" value="Trypsin_2"/>
    <property type="match status" value="1"/>
</dbReference>
<keyword evidence="2 5" id="KW-0378">Hydrolase</keyword>
<dbReference type="InterPro" id="IPR001940">
    <property type="entry name" value="Peptidase_S1C"/>
</dbReference>
<evidence type="ECO:0000256" key="2">
    <source>
        <dbReference type="ARBA" id="ARBA00022801"/>
    </source>
</evidence>
<dbReference type="PANTHER" id="PTHR43343:SF3">
    <property type="entry name" value="PROTEASE DO-LIKE 8, CHLOROPLASTIC"/>
    <property type="match status" value="1"/>
</dbReference>
<reference evidence="5 6" key="1">
    <citation type="submission" date="2023-11" db="EMBL/GenBank/DDBJ databases">
        <title>Draft genome of Azohydromonas lata strain H1 (DSM1123), a polyhydroxyalkanoate producer.</title>
        <authorList>
            <person name="Traversa D."/>
            <person name="D'Addabbo P."/>
            <person name="Pazzani C."/>
            <person name="Manzari C."/>
            <person name="Chiara M."/>
            <person name="Scrascia M."/>
        </authorList>
    </citation>
    <scope>NUCLEOTIDE SEQUENCE [LARGE SCALE GENOMIC DNA]</scope>
    <source>
        <strain evidence="5 6">H1</strain>
    </source>
</reference>
<evidence type="ECO:0000313" key="6">
    <source>
        <dbReference type="Proteomes" id="UP001293718"/>
    </source>
</evidence>
<evidence type="ECO:0000259" key="4">
    <source>
        <dbReference type="PROSITE" id="PS50106"/>
    </source>
</evidence>
<dbReference type="GO" id="GO:0006508">
    <property type="term" value="P:proteolysis"/>
    <property type="evidence" value="ECO:0007669"/>
    <property type="project" value="UniProtKB-KW"/>
</dbReference>
<dbReference type="EMBL" id="JAXOJX010000044">
    <property type="protein sequence ID" value="MDZ5459484.1"/>
    <property type="molecule type" value="Genomic_DNA"/>
</dbReference>
<dbReference type="Gene3D" id="2.40.10.120">
    <property type="match status" value="1"/>
</dbReference>
<feature type="region of interest" description="Disordered" evidence="3">
    <location>
        <begin position="46"/>
        <end position="71"/>
    </location>
</feature>
<dbReference type="PRINTS" id="PR00834">
    <property type="entry name" value="PROTEASES2C"/>
</dbReference>
<dbReference type="PROSITE" id="PS50106">
    <property type="entry name" value="PDZ"/>
    <property type="match status" value="1"/>
</dbReference>
<dbReference type="InterPro" id="IPR036034">
    <property type="entry name" value="PDZ_sf"/>
</dbReference>
<dbReference type="GO" id="GO:0008233">
    <property type="term" value="F:peptidase activity"/>
    <property type="evidence" value="ECO:0007669"/>
    <property type="project" value="UniProtKB-KW"/>
</dbReference>
<feature type="domain" description="PDZ" evidence="4">
    <location>
        <begin position="273"/>
        <end position="334"/>
    </location>
</feature>
<organism evidence="5 6">
    <name type="scientific">Azohydromonas lata</name>
    <dbReference type="NCBI Taxonomy" id="45677"/>
    <lineage>
        <taxon>Bacteria</taxon>
        <taxon>Pseudomonadati</taxon>
        <taxon>Pseudomonadota</taxon>
        <taxon>Betaproteobacteria</taxon>
        <taxon>Burkholderiales</taxon>
        <taxon>Sphaerotilaceae</taxon>
        <taxon>Azohydromonas</taxon>
    </lineage>
</organism>
<dbReference type="RefSeq" id="WP_238455946.1">
    <property type="nucleotide sequence ID" value="NZ_JAXOJX010000044.1"/>
</dbReference>
<sequence>MSSALSARPRSRLRHVLSAPRLRLWLTFTMALASAWFWTVAQAQEAPATPDAEPPPAAAAPTEPQGGLSEQARMQALRRASDAVLGVQVLALPDARSNASVGRERQGSGIVIDRDGLVLTIGYLIVEADQIQLVLDDQRRLPARVVAYDVATGFGLVQALTPLPLTPVPLGDSTALHHGEAAMIVSGGDNGSVSLAQVVARRPFAGYWEYQLDQAVFTVPARTDHSGAALFNAEGELLGVGSLLVSDTLGGSADGGRLPGNMFVPVELLKPILAELRRNGTTAASRRAWLGVNCMERDGEVRVLRVSDDSPAADAGLQPGDRIERIDGTAVQSLEQLWKQLWNGGQPERTVTLDIQRDGETRSMQVHSVDRMTTLSKAEGI</sequence>
<dbReference type="PANTHER" id="PTHR43343">
    <property type="entry name" value="PEPTIDASE S12"/>
    <property type="match status" value="1"/>
</dbReference>
<evidence type="ECO:0000256" key="1">
    <source>
        <dbReference type="ARBA" id="ARBA00022670"/>
    </source>
</evidence>
<dbReference type="InterPro" id="IPR051201">
    <property type="entry name" value="Chloro_Bact_Ser_Proteases"/>
</dbReference>
<protein>
    <submittedName>
        <fullName evidence="5">S1C family serine protease</fullName>
        <ecNumber evidence="5">3.4.21.-</ecNumber>
    </submittedName>
</protein>
<dbReference type="Pfam" id="PF13180">
    <property type="entry name" value="PDZ_2"/>
    <property type="match status" value="1"/>
</dbReference>
<dbReference type="SUPFAM" id="SSF50156">
    <property type="entry name" value="PDZ domain-like"/>
    <property type="match status" value="1"/>
</dbReference>